<protein>
    <submittedName>
        <fullName evidence="3">Uncharacterized protein</fullName>
    </submittedName>
</protein>
<reference evidence="3 4" key="1">
    <citation type="submission" date="2019-07" db="EMBL/GenBank/DDBJ databases">
        <title>Rufibacter sp. nov., isolated from lake sediment.</title>
        <authorList>
            <person name="Qu J.-H."/>
        </authorList>
    </citation>
    <scope>NUCLEOTIDE SEQUENCE [LARGE SCALE GENOMIC DNA]</scope>
    <source>
        <strain evidence="3 4">NBS58-1</strain>
    </source>
</reference>
<accession>A0A5B6TCZ3</accession>
<dbReference type="PANTHER" id="PTHR36842:SF1">
    <property type="entry name" value="PROTEIN TOLB"/>
    <property type="match status" value="1"/>
</dbReference>
<comment type="similarity">
    <text evidence="1">Belongs to the TolB family.</text>
</comment>
<evidence type="ECO:0000256" key="2">
    <source>
        <dbReference type="SAM" id="SignalP"/>
    </source>
</evidence>
<dbReference type="Gene3D" id="2.120.10.30">
    <property type="entry name" value="TolB, C-terminal domain"/>
    <property type="match status" value="1"/>
</dbReference>
<keyword evidence="2" id="KW-0732">Signal</keyword>
<feature type="signal peptide" evidence="2">
    <location>
        <begin position="1"/>
        <end position="33"/>
    </location>
</feature>
<dbReference type="EMBL" id="VKKY01000002">
    <property type="protein sequence ID" value="KAA3437761.1"/>
    <property type="molecule type" value="Genomic_DNA"/>
</dbReference>
<gene>
    <name evidence="3" type="ORF">FOA19_10715</name>
</gene>
<feature type="chain" id="PRO_5022787948" evidence="2">
    <location>
        <begin position="34"/>
        <end position="306"/>
    </location>
</feature>
<dbReference type="InterPro" id="IPR011659">
    <property type="entry name" value="WD40"/>
</dbReference>
<dbReference type="OrthoDB" id="9797498at2"/>
<organism evidence="3 4">
    <name type="scientific">Rufibacter hautae</name>
    <dbReference type="NCBI Taxonomy" id="2595005"/>
    <lineage>
        <taxon>Bacteria</taxon>
        <taxon>Pseudomonadati</taxon>
        <taxon>Bacteroidota</taxon>
        <taxon>Cytophagia</taxon>
        <taxon>Cytophagales</taxon>
        <taxon>Hymenobacteraceae</taxon>
        <taxon>Rufibacter</taxon>
    </lineage>
</organism>
<evidence type="ECO:0000313" key="3">
    <source>
        <dbReference type="EMBL" id="KAA3437761.1"/>
    </source>
</evidence>
<evidence type="ECO:0000313" key="4">
    <source>
        <dbReference type="Proteomes" id="UP000324133"/>
    </source>
</evidence>
<dbReference type="PANTHER" id="PTHR36842">
    <property type="entry name" value="PROTEIN TOLB HOMOLOG"/>
    <property type="match status" value="1"/>
</dbReference>
<sequence>MLIKERILSTYLMTFKQSLLTICLAMFALGAGAQGIPDTDIYLVSLKKSKETVQVGTPANITQRSGYDNQPSFTPDGKYVLFTSQRDGQQTNIYQYSLAGKKTVQLTNTPEAEYSPLVTPDGKSFSVVRGKEQHLWRFPLTPGTGEPTLLMAMPQLIGYHVWYNQDSLFVAAFPDNPPMGMYLAVPSSKQTMKLEESIGRSLHKVPGKQAVSYLVPVSDSVAEIKQLQVKTGERESLIQALPGSQDYAWLPDGGLLMAQGAKLYLYRPGAERRWKEVADFTRQGVKNITRLAVSPKGNFLSFVANP</sequence>
<evidence type="ECO:0000256" key="1">
    <source>
        <dbReference type="ARBA" id="ARBA00009820"/>
    </source>
</evidence>
<proteinExistence type="inferred from homology"/>
<dbReference type="InterPro" id="IPR011042">
    <property type="entry name" value="6-blade_b-propeller_TolB-like"/>
</dbReference>
<name>A0A5B6TCZ3_9BACT</name>
<comment type="caution">
    <text evidence="3">The sequence shown here is derived from an EMBL/GenBank/DDBJ whole genome shotgun (WGS) entry which is preliminary data.</text>
</comment>
<dbReference type="SUPFAM" id="SSF82171">
    <property type="entry name" value="DPP6 N-terminal domain-like"/>
    <property type="match status" value="1"/>
</dbReference>
<keyword evidence="4" id="KW-1185">Reference proteome</keyword>
<dbReference type="Proteomes" id="UP000324133">
    <property type="component" value="Unassembled WGS sequence"/>
</dbReference>
<dbReference type="Pfam" id="PF07676">
    <property type="entry name" value="PD40"/>
    <property type="match status" value="2"/>
</dbReference>
<dbReference type="AlphaFoldDB" id="A0A5B6TCZ3"/>